<sequence length="130" mass="14116">MDTLPEKLLKFKFPILIATISTLFIGLFIYLAPSFIDIVKYFWPLLVSTAMFLAAIVVFGRISPPPHAEVSGDKAGEGILDFVAGPPENSLQPQFNEVYEGEAEEEDEVALREAAAAAAKAKGKAKSDDE</sequence>
<keyword evidence="1" id="KW-0812">Transmembrane</keyword>
<dbReference type="AlphaFoldDB" id="A0AAV1C1Q0"/>
<organism evidence="2 3">
    <name type="scientific">Oldenlandia corymbosa var. corymbosa</name>
    <dbReference type="NCBI Taxonomy" id="529605"/>
    <lineage>
        <taxon>Eukaryota</taxon>
        <taxon>Viridiplantae</taxon>
        <taxon>Streptophyta</taxon>
        <taxon>Embryophyta</taxon>
        <taxon>Tracheophyta</taxon>
        <taxon>Spermatophyta</taxon>
        <taxon>Magnoliopsida</taxon>
        <taxon>eudicotyledons</taxon>
        <taxon>Gunneridae</taxon>
        <taxon>Pentapetalae</taxon>
        <taxon>asterids</taxon>
        <taxon>lamiids</taxon>
        <taxon>Gentianales</taxon>
        <taxon>Rubiaceae</taxon>
        <taxon>Rubioideae</taxon>
        <taxon>Spermacoceae</taxon>
        <taxon>Hedyotis-Oldenlandia complex</taxon>
        <taxon>Oldenlandia</taxon>
    </lineage>
</organism>
<dbReference type="EMBL" id="OX459118">
    <property type="protein sequence ID" value="CAI9088232.1"/>
    <property type="molecule type" value="Genomic_DNA"/>
</dbReference>
<gene>
    <name evidence="2" type="ORF">OLC1_LOCUS854</name>
</gene>
<feature type="transmembrane region" description="Helical" evidence="1">
    <location>
        <begin position="38"/>
        <end position="59"/>
    </location>
</feature>
<proteinExistence type="predicted"/>
<protein>
    <submittedName>
        <fullName evidence="2">OLC1v1022511C1</fullName>
    </submittedName>
</protein>
<evidence type="ECO:0000313" key="2">
    <source>
        <dbReference type="EMBL" id="CAI9088232.1"/>
    </source>
</evidence>
<reference evidence="2" key="1">
    <citation type="submission" date="2023-03" db="EMBL/GenBank/DDBJ databases">
        <authorList>
            <person name="Julca I."/>
        </authorList>
    </citation>
    <scope>NUCLEOTIDE SEQUENCE</scope>
</reference>
<dbReference type="Proteomes" id="UP001161247">
    <property type="component" value="Chromosome 1"/>
</dbReference>
<name>A0AAV1C1Q0_OLDCO</name>
<feature type="transmembrane region" description="Helical" evidence="1">
    <location>
        <begin position="12"/>
        <end position="32"/>
    </location>
</feature>
<keyword evidence="1" id="KW-1133">Transmembrane helix</keyword>
<accession>A0AAV1C1Q0</accession>
<keyword evidence="1" id="KW-0472">Membrane</keyword>
<dbReference type="PANTHER" id="PTHR34125:SF2">
    <property type="entry name" value="TRANSMEMBRANE PROTEIN"/>
    <property type="match status" value="1"/>
</dbReference>
<keyword evidence="3" id="KW-1185">Reference proteome</keyword>
<dbReference type="PANTHER" id="PTHR34125">
    <property type="entry name" value="OS01G0762900 PROTEIN"/>
    <property type="match status" value="1"/>
</dbReference>
<evidence type="ECO:0000256" key="1">
    <source>
        <dbReference type="SAM" id="Phobius"/>
    </source>
</evidence>
<evidence type="ECO:0000313" key="3">
    <source>
        <dbReference type="Proteomes" id="UP001161247"/>
    </source>
</evidence>